<dbReference type="Pfam" id="PF08962">
    <property type="entry name" value="Rv2632c-like"/>
    <property type="match status" value="1"/>
</dbReference>
<reference evidence="1 2" key="1">
    <citation type="submission" date="2019-09" db="EMBL/GenBank/DDBJ databases">
        <title>Nocardioides panacisoli sp. nov., isolated from the soil of a ginseng field.</title>
        <authorList>
            <person name="Cho C."/>
        </authorList>
    </citation>
    <scope>NUCLEOTIDE SEQUENCE [LARGE SCALE GENOMIC DNA]</scope>
    <source>
        <strain evidence="1 2">BN140041</strain>
    </source>
</reference>
<dbReference type="EMBL" id="VUJW01000003">
    <property type="protein sequence ID" value="KAA1427353.1"/>
    <property type="molecule type" value="Genomic_DNA"/>
</dbReference>
<sequence length="89" mass="9777">MTTKTWTVQVNIDEDGDDTYADAILTADNKTEIHGRGVSRRHPRDEAVPHIGDELASARALSDLAHQLLSMAAGEIEDHTHTPVRALHL</sequence>
<accession>A0A5B1M360</accession>
<name>A0A5B1M360_9ACTN</name>
<evidence type="ECO:0000313" key="2">
    <source>
        <dbReference type="Proteomes" id="UP000324351"/>
    </source>
</evidence>
<dbReference type="Gene3D" id="3.30.160.240">
    <property type="entry name" value="Rv1738"/>
    <property type="match status" value="1"/>
</dbReference>
<evidence type="ECO:0000313" key="1">
    <source>
        <dbReference type="EMBL" id="KAA1427353.1"/>
    </source>
</evidence>
<dbReference type="Proteomes" id="UP000324351">
    <property type="component" value="Unassembled WGS sequence"/>
</dbReference>
<comment type="caution">
    <text evidence="1">The sequence shown here is derived from an EMBL/GenBank/DDBJ whole genome shotgun (WGS) entry which is preliminary data.</text>
</comment>
<protein>
    <submittedName>
        <fullName evidence="1">DUF1876 domain-containing protein</fullName>
    </submittedName>
</protein>
<reference evidence="1 2" key="2">
    <citation type="submission" date="2019-09" db="EMBL/GenBank/DDBJ databases">
        <authorList>
            <person name="Jin C."/>
        </authorList>
    </citation>
    <scope>NUCLEOTIDE SEQUENCE [LARGE SCALE GENOMIC DNA]</scope>
    <source>
        <strain evidence="1 2">BN140041</strain>
    </source>
</reference>
<dbReference type="SUPFAM" id="SSF143212">
    <property type="entry name" value="Rv2632c-like"/>
    <property type="match status" value="1"/>
</dbReference>
<dbReference type="AlphaFoldDB" id="A0A5B1M360"/>
<keyword evidence="2" id="KW-1185">Reference proteome</keyword>
<dbReference type="InterPro" id="IPR038070">
    <property type="entry name" value="Rv2632c-like_sf"/>
</dbReference>
<gene>
    <name evidence="1" type="ORF">F0U47_07670</name>
</gene>
<dbReference type="RefSeq" id="WP_149749721.1">
    <property type="nucleotide sequence ID" value="NZ_VUJW01000003.1"/>
</dbReference>
<proteinExistence type="predicted"/>
<organism evidence="1 2">
    <name type="scientific">Nocardioides antri</name>
    <dbReference type="NCBI Taxonomy" id="2607659"/>
    <lineage>
        <taxon>Bacteria</taxon>
        <taxon>Bacillati</taxon>
        <taxon>Actinomycetota</taxon>
        <taxon>Actinomycetes</taxon>
        <taxon>Propionibacteriales</taxon>
        <taxon>Nocardioidaceae</taxon>
        <taxon>Nocardioides</taxon>
    </lineage>
</organism>
<dbReference type="InterPro" id="IPR015057">
    <property type="entry name" value="Rv2632c-like"/>
</dbReference>